<feature type="coiled-coil region" evidence="6">
    <location>
        <begin position="255"/>
        <end position="367"/>
    </location>
</feature>
<evidence type="ECO:0000256" key="5">
    <source>
        <dbReference type="ARBA" id="ARBA00023125"/>
    </source>
</evidence>
<evidence type="ECO:0000256" key="6">
    <source>
        <dbReference type="HAMAP-Rule" id="MF_01894"/>
    </source>
</evidence>
<sequence length="1201" mass="137132">MVHINHVDLSHFKSFGGSMSIPLEEGFTVVTGPNGSGKSNILDGVLFCLGLANSRGMRADRLPDLVNSGVLKAGKSSETKVTVKFDLTDWQPDEAEEGIDPTEQGPWIKPGQKEWTVSRRLKVMPGGSYASTYSADGEICNLQQLQTQLRRLRIDPEGSNVVMQGDVTRIVSMSNKDRRGLIDELAGVALFDTRIDQTRSKLDDVYERQERCRIVEQELNLSKQRLQKDCEKASLYKDLKNQLLIGREQELVLSYEEAKKVLRKLDLEHQDLIKKEKVGSENLVNKENELKKSIDKLNILQKNVKELGEDQLIAVQSKIAGIESQHRELERQGLNHKNEGDKLKEYRNNLLQKKKDFQTELQNKFNQINPKDVDEAELNCKEAEAWVESSRRKLSDIAGRSGAWMEKHQKARHYKNEIQSKLDPKRIEKQNLEEKLLQLNVILKELDSDQKSDECANQKVHLEINNLNKEWENILDLIAIKKQEFIELSSEKSIKERTRFRLEKEQGKLQNDIARLESRKEIIYESRGTSALTLLLESGLDGIHGPVANLGEVEDRYRIALEVAAGARLGQVVVDDDRIAGKSIDLLKRKRAGRLTFLPLNKILKNSQNKSEVFLRSLGSDLNTNTGLIGKAIDLIKFDPIYKHVFRYVFGETLVFSDLSSARDQIGIKRAVTLEGELLEKSGAITGGSLNNRSLGLSFGRVKDNDDSDLLKNRLLEVSETLVNCQNQEKKLTNDLEKFRNELSKLEQKKAALDAERETSKRSNSPLLERQSYRQKRIEELLKTKKEKISQLELINANIKPLEVDLLKIEKEEKTIDKSSDSSVWNKLQKELEDADKNLIDFRNKRDEILNKQSQNKLAIDRLTDQENSLIIEENRLKDSIETLASAHINWREQTKQLNSTRQDLINEQKKLETRFGEQRRERDSVEADVNTKRLNLQELQWSLQRLREDQKNMKEEIRIETNRCTELEKKLPNPLPLISDEIREKGLEVLLSDLEALQKKMEELEPVNMLALEELAKLEDRLNELESRLQVLTDERSELLLRIETVSTLRQEAFMEAFHAVDEHFREIFASLSEGDGHLQLENPDEPLEGGLTLVAHPKGKPVRRLAAMSGGEKSLTALSFLFALQRFRPSPFYALDEVDSFLDGVNVERLAALIARQAEHAQFLVVSHRRPMIGASMRTIGVTQARGNHTQVVGLPIAA</sequence>
<evidence type="ECO:0000259" key="8">
    <source>
        <dbReference type="SMART" id="SM00968"/>
    </source>
</evidence>
<comment type="caution">
    <text evidence="9">The sequence shown here is derived from an EMBL/GenBank/DDBJ whole genome shotgun (WGS) entry which is preliminary data.</text>
</comment>
<feature type="coiled-coil region" evidence="6">
    <location>
        <begin position="1009"/>
        <end position="1043"/>
    </location>
</feature>
<dbReference type="GO" id="GO:0007059">
    <property type="term" value="P:chromosome segregation"/>
    <property type="evidence" value="ECO:0007669"/>
    <property type="project" value="UniProtKB-UniRule"/>
</dbReference>
<feature type="binding site" evidence="6">
    <location>
        <begin position="33"/>
        <end position="40"/>
    </location>
    <ligand>
        <name>ATP</name>
        <dbReference type="ChEBI" id="CHEBI:30616"/>
    </ligand>
</feature>
<dbReference type="OrthoDB" id="9808768at2"/>
<comment type="subcellular location">
    <subcellularLocation>
        <location evidence="6">Cytoplasm</location>
    </subcellularLocation>
</comment>
<evidence type="ECO:0000256" key="2">
    <source>
        <dbReference type="ARBA" id="ARBA00022741"/>
    </source>
</evidence>
<gene>
    <name evidence="6 9" type="primary">smc</name>
    <name evidence="9" type="ORF">DNJ73_00585</name>
</gene>
<dbReference type="AlphaFoldDB" id="A0A318R6V2"/>
<accession>A0A318R6V2</accession>
<comment type="domain">
    <text evidence="6">Contains large globular domains required for ATP hydrolysis at each terminus and a third globular domain forming a flexible hinge near the middle of the molecule. These domains are separated by coiled-coil structures.</text>
</comment>
<keyword evidence="2 6" id="KW-0547">Nucleotide-binding</keyword>
<feature type="coiled-coil region" evidence="6">
    <location>
        <begin position="825"/>
        <end position="852"/>
    </location>
</feature>
<dbReference type="GO" id="GO:0003677">
    <property type="term" value="F:DNA binding"/>
    <property type="evidence" value="ECO:0007669"/>
    <property type="project" value="UniProtKB-UniRule"/>
</dbReference>
<feature type="coiled-coil region" evidence="6">
    <location>
        <begin position="415"/>
        <end position="449"/>
    </location>
</feature>
<evidence type="ECO:0000256" key="1">
    <source>
        <dbReference type="ARBA" id="ARBA00022490"/>
    </source>
</evidence>
<feature type="region of interest" description="Disordered" evidence="7">
    <location>
        <begin position="750"/>
        <end position="770"/>
    </location>
</feature>
<dbReference type="InterPro" id="IPR024704">
    <property type="entry name" value="SMC"/>
</dbReference>
<dbReference type="InterPro" id="IPR010935">
    <property type="entry name" value="SMC_hinge"/>
</dbReference>
<comment type="function">
    <text evidence="6">Required for chromosome condensation and partitioning.</text>
</comment>
<evidence type="ECO:0000313" key="9">
    <source>
        <dbReference type="EMBL" id="PYE03717.1"/>
    </source>
</evidence>
<feature type="domain" description="SMC hinge" evidence="8">
    <location>
        <begin position="541"/>
        <end position="666"/>
    </location>
</feature>
<proteinExistence type="inferred from homology"/>
<dbReference type="InterPro" id="IPR027417">
    <property type="entry name" value="P-loop_NTPase"/>
</dbReference>
<dbReference type="Gene3D" id="1.20.1060.20">
    <property type="match status" value="1"/>
</dbReference>
<dbReference type="GO" id="GO:0007062">
    <property type="term" value="P:sister chromatid cohesion"/>
    <property type="evidence" value="ECO:0007669"/>
    <property type="project" value="InterPro"/>
</dbReference>
<dbReference type="SUPFAM" id="SSF52540">
    <property type="entry name" value="P-loop containing nucleoside triphosphate hydrolases"/>
    <property type="match status" value="2"/>
</dbReference>
<dbReference type="GO" id="GO:0006260">
    <property type="term" value="P:DNA replication"/>
    <property type="evidence" value="ECO:0007669"/>
    <property type="project" value="UniProtKB-UniRule"/>
</dbReference>
<name>A0A318R6V2_PROMR</name>
<dbReference type="Pfam" id="PF02463">
    <property type="entry name" value="SMC_N"/>
    <property type="match status" value="1"/>
</dbReference>
<dbReference type="NCBIfam" id="TIGR02169">
    <property type="entry name" value="SMC_prok_A"/>
    <property type="match status" value="1"/>
</dbReference>
<keyword evidence="4 6" id="KW-0175">Coiled coil</keyword>
<dbReference type="GO" id="GO:0016887">
    <property type="term" value="F:ATP hydrolysis activity"/>
    <property type="evidence" value="ECO:0007669"/>
    <property type="project" value="InterPro"/>
</dbReference>
<evidence type="ECO:0000313" key="10">
    <source>
        <dbReference type="Proteomes" id="UP000247807"/>
    </source>
</evidence>
<dbReference type="GO" id="GO:0005694">
    <property type="term" value="C:chromosome"/>
    <property type="evidence" value="ECO:0007669"/>
    <property type="project" value="InterPro"/>
</dbReference>
<feature type="coiled-coil region" evidence="6">
    <location>
        <begin position="895"/>
        <end position="971"/>
    </location>
</feature>
<dbReference type="GO" id="GO:0005737">
    <property type="term" value="C:cytoplasm"/>
    <property type="evidence" value="ECO:0007669"/>
    <property type="project" value="UniProtKB-SubCell"/>
</dbReference>
<protein>
    <recommendedName>
        <fullName evidence="6">Chromosome partition protein Smc</fullName>
    </recommendedName>
</protein>
<dbReference type="Gene3D" id="3.40.50.300">
    <property type="entry name" value="P-loop containing nucleotide triphosphate hydrolases"/>
    <property type="match status" value="2"/>
</dbReference>
<dbReference type="GO" id="GO:0005524">
    <property type="term" value="F:ATP binding"/>
    <property type="evidence" value="ECO:0007669"/>
    <property type="project" value="UniProtKB-UniRule"/>
</dbReference>
<dbReference type="SMART" id="SM00968">
    <property type="entry name" value="SMC_hinge"/>
    <property type="match status" value="1"/>
</dbReference>
<dbReference type="PANTHER" id="PTHR43977">
    <property type="entry name" value="STRUCTURAL MAINTENANCE OF CHROMOSOMES PROTEIN 3"/>
    <property type="match status" value="1"/>
</dbReference>
<feature type="compositionally biased region" description="Basic and acidic residues" evidence="7">
    <location>
        <begin position="750"/>
        <end position="761"/>
    </location>
</feature>
<reference evidence="9 10" key="1">
    <citation type="journal article" date="2018" name="Appl. Environ. Microbiol.">
        <title>Genome rearrangement shapes Prochlorococcus ecological adaptation.</title>
        <authorList>
            <person name="Yan W."/>
            <person name="Wei S."/>
            <person name="Wang Q."/>
            <person name="Xiao X."/>
            <person name="Zeng Q."/>
            <person name="Jiao N."/>
            <person name="Zhang R."/>
        </authorList>
    </citation>
    <scope>NUCLEOTIDE SEQUENCE [LARGE SCALE GENOMIC DNA]</scope>
    <source>
        <strain evidence="9 10">XMU1408</strain>
    </source>
</reference>
<evidence type="ECO:0000256" key="7">
    <source>
        <dbReference type="SAM" id="MobiDB-lite"/>
    </source>
</evidence>
<evidence type="ECO:0000256" key="4">
    <source>
        <dbReference type="ARBA" id="ARBA00023054"/>
    </source>
</evidence>
<dbReference type="Proteomes" id="UP000247807">
    <property type="component" value="Unassembled WGS sequence"/>
</dbReference>
<dbReference type="SUPFAM" id="SSF75553">
    <property type="entry name" value="Smc hinge domain"/>
    <property type="match status" value="1"/>
</dbReference>
<dbReference type="EMBL" id="QJUE01000001">
    <property type="protein sequence ID" value="PYE03717.1"/>
    <property type="molecule type" value="Genomic_DNA"/>
</dbReference>
<keyword evidence="3 6" id="KW-0067">ATP-binding</keyword>
<dbReference type="GO" id="GO:0030261">
    <property type="term" value="P:chromosome condensation"/>
    <property type="evidence" value="ECO:0007669"/>
    <property type="project" value="InterPro"/>
</dbReference>
<dbReference type="Pfam" id="PF06470">
    <property type="entry name" value="SMC_hinge"/>
    <property type="match status" value="1"/>
</dbReference>
<keyword evidence="5 6" id="KW-0238">DNA-binding</keyword>
<dbReference type="InterPro" id="IPR036277">
    <property type="entry name" value="SMC_hinge_sf"/>
</dbReference>
<comment type="similarity">
    <text evidence="6">Belongs to the SMC family.</text>
</comment>
<dbReference type="Gene3D" id="3.30.70.1620">
    <property type="match status" value="1"/>
</dbReference>
<dbReference type="PIRSF" id="PIRSF005719">
    <property type="entry name" value="SMC"/>
    <property type="match status" value="1"/>
</dbReference>
<dbReference type="InterPro" id="IPR003395">
    <property type="entry name" value="RecF/RecN/SMC_N"/>
</dbReference>
<dbReference type="RefSeq" id="WP_158465790.1">
    <property type="nucleotide sequence ID" value="NZ_QJUE01000001.1"/>
</dbReference>
<organism evidence="9 10">
    <name type="scientific">Prochlorococcus marinus XMU1408</name>
    <dbReference type="NCBI Taxonomy" id="2213228"/>
    <lineage>
        <taxon>Bacteria</taxon>
        <taxon>Bacillati</taxon>
        <taxon>Cyanobacteriota</taxon>
        <taxon>Cyanophyceae</taxon>
        <taxon>Synechococcales</taxon>
        <taxon>Prochlorococcaceae</taxon>
        <taxon>Prochlorococcus</taxon>
    </lineage>
</organism>
<evidence type="ECO:0000256" key="3">
    <source>
        <dbReference type="ARBA" id="ARBA00022840"/>
    </source>
</evidence>
<dbReference type="HAMAP" id="MF_01894">
    <property type="entry name" value="Smc_prok"/>
    <property type="match status" value="1"/>
</dbReference>
<comment type="subunit">
    <text evidence="6">Homodimer.</text>
</comment>
<dbReference type="InterPro" id="IPR011890">
    <property type="entry name" value="SMC_prok"/>
</dbReference>
<keyword evidence="1 6" id="KW-0963">Cytoplasm</keyword>